<organism evidence="1">
    <name type="scientific">human gut metagenome</name>
    <dbReference type="NCBI Taxonomy" id="408170"/>
    <lineage>
        <taxon>unclassified sequences</taxon>
        <taxon>metagenomes</taxon>
        <taxon>organismal metagenomes</taxon>
    </lineage>
</organism>
<evidence type="ECO:0000313" key="1">
    <source>
        <dbReference type="EMBL" id="ETJ37806.1"/>
    </source>
</evidence>
<dbReference type="GO" id="GO:0016779">
    <property type="term" value="F:nucleotidyltransferase activity"/>
    <property type="evidence" value="ECO:0007669"/>
    <property type="project" value="UniProtKB-KW"/>
</dbReference>
<dbReference type="EMBL" id="AZMM01007998">
    <property type="protein sequence ID" value="ETJ37806.1"/>
    <property type="molecule type" value="Genomic_DNA"/>
</dbReference>
<protein>
    <submittedName>
        <fullName evidence="1">Putative nicotinate-nucleotide adenylyltransferase</fullName>
    </submittedName>
</protein>
<gene>
    <name evidence="1" type="ORF">Q604_UNBC07998G0001</name>
</gene>
<keyword evidence="1" id="KW-0548">Nucleotidyltransferase</keyword>
<name>W1Y5Z7_9ZZZZ</name>
<sequence length="42" mass="4667">MAIELLTPFTKVKLEPEVKAKKRKQVGILGGNFNPVHNAHLV</sequence>
<proteinExistence type="predicted"/>
<dbReference type="InterPro" id="IPR014729">
    <property type="entry name" value="Rossmann-like_a/b/a_fold"/>
</dbReference>
<dbReference type="SUPFAM" id="SSF52374">
    <property type="entry name" value="Nucleotidylyl transferase"/>
    <property type="match status" value="1"/>
</dbReference>
<dbReference type="Gene3D" id="3.40.50.620">
    <property type="entry name" value="HUPs"/>
    <property type="match status" value="1"/>
</dbReference>
<accession>W1Y5Z7</accession>
<feature type="non-terminal residue" evidence="1">
    <location>
        <position position="42"/>
    </location>
</feature>
<reference evidence="1" key="1">
    <citation type="submission" date="2013-12" db="EMBL/GenBank/DDBJ databases">
        <title>A Varibaculum cambriense genome reconstructed from a premature infant gut community with otherwise low bacterial novelty that shifts toward anaerobic metabolism during the third week of life.</title>
        <authorList>
            <person name="Brown C.T."/>
            <person name="Sharon I."/>
            <person name="Thomas B.C."/>
            <person name="Castelle C.J."/>
            <person name="Morowitz M.J."/>
            <person name="Banfield J.F."/>
        </authorList>
    </citation>
    <scope>NUCLEOTIDE SEQUENCE</scope>
</reference>
<keyword evidence="1" id="KW-0808">Transferase</keyword>
<comment type="caution">
    <text evidence="1">The sequence shown here is derived from an EMBL/GenBank/DDBJ whole genome shotgun (WGS) entry which is preliminary data.</text>
</comment>
<dbReference type="AlphaFoldDB" id="W1Y5Z7"/>